<keyword evidence="2" id="KW-0521">NADP</keyword>
<evidence type="ECO:0000313" key="5">
    <source>
        <dbReference type="Proteomes" id="UP000824140"/>
    </source>
</evidence>
<dbReference type="AlphaFoldDB" id="A0A9D1K5L7"/>
<reference evidence="4" key="1">
    <citation type="submission" date="2020-10" db="EMBL/GenBank/DDBJ databases">
        <authorList>
            <person name="Gilroy R."/>
        </authorList>
    </citation>
    <scope>NUCLEOTIDE SEQUENCE</scope>
    <source>
        <strain evidence="4">13766</strain>
    </source>
</reference>
<evidence type="ECO:0000313" key="4">
    <source>
        <dbReference type="EMBL" id="HIS92456.1"/>
    </source>
</evidence>
<sequence>MPCAVITGASSGLGQEYARYIARMHPEIDRFYFIARREERLEALKRELGREAVILPLDLTKDESYEAISAQFRKDKPEIRLLICNAGYGKYGAFASIPLEEQYGMVDLNCRALTAVTQIALPYMQKGGAIVEVCSIAAFVPTPNMSVYSSTKAYVFSLSKALRCELKTRGVNVLAVCPCPMSTEFLSIAGIAGKKTSFNHLPHIQPELVVRKSVERALRGKAVYTGKVLYKIYRVLAKLLPHNWLMKLTTI</sequence>
<reference evidence="4" key="2">
    <citation type="journal article" date="2021" name="PeerJ">
        <title>Extensive microbial diversity within the chicken gut microbiome revealed by metagenomics and culture.</title>
        <authorList>
            <person name="Gilroy R."/>
            <person name="Ravi A."/>
            <person name="Getino M."/>
            <person name="Pursley I."/>
            <person name="Horton D.L."/>
            <person name="Alikhan N.F."/>
            <person name="Baker D."/>
            <person name="Gharbi K."/>
            <person name="Hall N."/>
            <person name="Watson M."/>
            <person name="Adriaenssens E.M."/>
            <person name="Foster-Nyarko E."/>
            <person name="Jarju S."/>
            <person name="Secka A."/>
            <person name="Antonio M."/>
            <person name="Oren A."/>
            <person name="Chaudhuri R.R."/>
            <person name="La Ragione R."/>
            <person name="Hildebrand F."/>
            <person name="Pallen M.J."/>
        </authorList>
    </citation>
    <scope>NUCLEOTIDE SEQUENCE</scope>
    <source>
        <strain evidence="4">13766</strain>
    </source>
</reference>
<accession>A0A9D1K5L7</accession>
<dbReference type="InterPro" id="IPR002347">
    <property type="entry name" value="SDR_fam"/>
</dbReference>
<keyword evidence="3" id="KW-0560">Oxidoreductase</keyword>
<dbReference type="Proteomes" id="UP000824140">
    <property type="component" value="Unassembled WGS sequence"/>
</dbReference>
<dbReference type="PANTHER" id="PTHR43391:SF14">
    <property type="entry name" value="DEHYDROGENASE_REDUCTASE SDR FAMILY PROTEIN 7-LIKE"/>
    <property type="match status" value="1"/>
</dbReference>
<dbReference type="InterPro" id="IPR020904">
    <property type="entry name" value="Sc_DH/Rdtase_CS"/>
</dbReference>
<gene>
    <name evidence="4" type="ORF">IAA84_05495</name>
</gene>
<dbReference type="InterPro" id="IPR036291">
    <property type="entry name" value="NAD(P)-bd_dom_sf"/>
</dbReference>
<comment type="caution">
    <text evidence="4">The sequence shown here is derived from an EMBL/GenBank/DDBJ whole genome shotgun (WGS) entry which is preliminary data.</text>
</comment>
<evidence type="ECO:0000256" key="2">
    <source>
        <dbReference type="ARBA" id="ARBA00022857"/>
    </source>
</evidence>
<dbReference type="GO" id="GO:0005829">
    <property type="term" value="C:cytosol"/>
    <property type="evidence" value="ECO:0007669"/>
    <property type="project" value="TreeGrafter"/>
</dbReference>
<comment type="similarity">
    <text evidence="1">Belongs to the short-chain dehydrogenases/reductases (SDR) family.</text>
</comment>
<dbReference type="Pfam" id="PF00106">
    <property type="entry name" value="adh_short"/>
    <property type="match status" value="1"/>
</dbReference>
<proteinExistence type="inferred from homology"/>
<dbReference type="PANTHER" id="PTHR43391">
    <property type="entry name" value="RETINOL DEHYDROGENASE-RELATED"/>
    <property type="match status" value="1"/>
</dbReference>
<evidence type="ECO:0000256" key="3">
    <source>
        <dbReference type="ARBA" id="ARBA00023002"/>
    </source>
</evidence>
<dbReference type="GO" id="GO:0016491">
    <property type="term" value="F:oxidoreductase activity"/>
    <property type="evidence" value="ECO:0007669"/>
    <property type="project" value="UniProtKB-KW"/>
</dbReference>
<organism evidence="4 5">
    <name type="scientific">Candidatus Alectryocaccomicrobium excrementavium</name>
    <dbReference type="NCBI Taxonomy" id="2840668"/>
    <lineage>
        <taxon>Bacteria</taxon>
        <taxon>Bacillati</taxon>
        <taxon>Bacillota</taxon>
        <taxon>Clostridia</taxon>
        <taxon>Candidatus Alectryocaccomicrobium</taxon>
    </lineage>
</organism>
<dbReference type="CDD" id="cd05233">
    <property type="entry name" value="SDR_c"/>
    <property type="match status" value="1"/>
</dbReference>
<dbReference type="PRINTS" id="PR00081">
    <property type="entry name" value="GDHRDH"/>
</dbReference>
<dbReference type="EMBL" id="DVJN01000108">
    <property type="protein sequence ID" value="HIS92456.1"/>
    <property type="molecule type" value="Genomic_DNA"/>
</dbReference>
<protein>
    <submittedName>
        <fullName evidence="4">SDR family NAD(P)-dependent oxidoreductase</fullName>
    </submittedName>
</protein>
<dbReference type="SUPFAM" id="SSF51735">
    <property type="entry name" value="NAD(P)-binding Rossmann-fold domains"/>
    <property type="match status" value="1"/>
</dbReference>
<dbReference type="PROSITE" id="PS00061">
    <property type="entry name" value="ADH_SHORT"/>
    <property type="match status" value="1"/>
</dbReference>
<evidence type="ECO:0000256" key="1">
    <source>
        <dbReference type="ARBA" id="ARBA00006484"/>
    </source>
</evidence>
<dbReference type="Gene3D" id="3.40.50.720">
    <property type="entry name" value="NAD(P)-binding Rossmann-like Domain"/>
    <property type="match status" value="1"/>
</dbReference>
<name>A0A9D1K5L7_9FIRM</name>